<proteinExistence type="predicted"/>
<organism evidence="1 2">
    <name type="scientific">Austropuccinia psidii MF-1</name>
    <dbReference type="NCBI Taxonomy" id="1389203"/>
    <lineage>
        <taxon>Eukaryota</taxon>
        <taxon>Fungi</taxon>
        <taxon>Dikarya</taxon>
        <taxon>Basidiomycota</taxon>
        <taxon>Pucciniomycotina</taxon>
        <taxon>Pucciniomycetes</taxon>
        <taxon>Pucciniales</taxon>
        <taxon>Sphaerophragmiaceae</taxon>
        <taxon>Austropuccinia</taxon>
    </lineage>
</organism>
<sequence>MEDDSTFTSSHRLTQTFDTLLESAEADVTAIPIVRPGTFQKAAVEIYQLQYKNWFMEANQKEWELLPGLWIGTMSSYLQVKKILNPKKTEDLMKLRYPCLAKEKSKR</sequence>
<evidence type="ECO:0000313" key="1">
    <source>
        <dbReference type="EMBL" id="MBW0548282.1"/>
    </source>
</evidence>
<dbReference type="EMBL" id="AVOT02053481">
    <property type="protein sequence ID" value="MBW0548282.1"/>
    <property type="molecule type" value="Genomic_DNA"/>
</dbReference>
<name>A0A9Q3IQS2_9BASI</name>
<dbReference type="Proteomes" id="UP000765509">
    <property type="component" value="Unassembled WGS sequence"/>
</dbReference>
<reference evidence="1" key="1">
    <citation type="submission" date="2021-03" db="EMBL/GenBank/DDBJ databases">
        <title>Draft genome sequence of rust myrtle Austropuccinia psidii MF-1, a brazilian biotype.</title>
        <authorList>
            <person name="Quecine M.C."/>
            <person name="Pachon D.M.R."/>
            <person name="Bonatelli M.L."/>
            <person name="Correr F.H."/>
            <person name="Franceschini L.M."/>
            <person name="Leite T.F."/>
            <person name="Margarido G.R.A."/>
            <person name="Almeida C.A."/>
            <person name="Ferrarezi J.A."/>
            <person name="Labate C.A."/>
        </authorList>
    </citation>
    <scope>NUCLEOTIDE SEQUENCE</scope>
    <source>
        <strain evidence="1">MF-1</strain>
    </source>
</reference>
<dbReference type="AlphaFoldDB" id="A0A9Q3IQS2"/>
<gene>
    <name evidence="1" type="ORF">O181_087997</name>
</gene>
<comment type="caution">
    <text evidence="1">The sequence shown here is derived from an EMBL/GenBank/DDBJ whole genome shotgun (WGS) entry which is preliminary data.</text>
</comment>
<protein>
    <submittedName>
        <fullName evidence="1">Uncharacterized protein</fullName>
    </submittedName>
</protein>
<accession>A0A9Q3IQS2</accession>
<evidence type="ECO:0000313" key="2">
    <source>
        <dbReference type="Proteomes" id="UP000765509"/>
    </source>
</evidence>
<keyword evidence="2" id="KW-1185">Reference proteome</keyword>